<proteinExistence type="inferred from homology"/>
<comment type="similarity">
    <text evidence="3">Belongs to the gas vesicle GvpF/GvpL family.</text>
</comment>
<comment type="caution">
    <text evidence="4">The sequence shown here is derived from an EMBL/GenBank/DDBJ whole genome shotgun (WGS) entry which is preliminary data.</text>
</comment>
<evidence type="ECO:0000256" key="3">
    <source>
        <dbReference type="ARBA" id="ARBA00035643"/>
    </source>
</evidence>
<organism evidence="4 5">
    <name type="scientific">Salipaludibacillus keqinensis</name>
    <dbReference type="NCBI Taxonomy" id="2045207"/>
    <lineage>
        <taxon>Bacteria</taxon>
        <taxon>Bacillati</taxon>
        <taxon>Bacillota</taxon>
        <taxon>Bacilli</taxon>
        <taxon>Bacillales</taxon>
        <taxon>Bacillaceae</taxon>
    </lineage>
</organism>
<evidence type="ECO:0000313" key="4">
    <source>
        <dbReference type="EMBL" id="PYZ94633.1"/>
    </source>
</evidence>
<dbReference type="Pfam" id="PF06386">
    <property type="entry name" value="GvpL_GvpF"/>
    <property type="match status" value="1"/>
</dbReference>
<keyword evidence="1" id="KW-0304">Gas vesicle</keyword>
<sequence>MAELENNDLIYVYAFLPEKEATTKNLGDIQGIDPEKHVELFTSNELTAVICRVSPEDFAEENFKRNVEDMKWLQQRAFHHHELMNTLHDTFTIIPLKFGTIFENEDRLIEMVTQYNEEMKEILSQVKGKEEWNLKIFADHKVFSEKVITDNADIEAKKQEISEMSKGKQFFARKKLDQFIEDQIQVEIEKKCSGIHDQLVKLSQNAEVKKNWDQKVTGREDAMAWNCVYLLQSGENVETFNQIIQGYQDRSDEEKEGLRFESTGPWPAYHFANFKSPVSGTSEQ</sequence>
<dbReference type="OrthoDB" id="146444at2"/>
<evidence type="ECO:0000256" key="1">
    <source>
        <dbReference type="ARBA" id="ARBA00022987"/>
    </source>
</evidence>
<protein>
    <submittedName>
        <fullName evidence="4">Gas vesicle protein GvpL</fullName>
    </submittedName>
</protein>
<dbReference type="PANTHER" id="PTHR36852:SF1">
    <property type="entry name" value="PROTEIN GVPL 2"/>
    <property type="match status" value="1"/>
</dbReference>
<dbReference type="AlphaFoldDB" id="A0A323TPZ6"/>
<evidence type="ECO:0000313" key="5">
    <source>
        <dbReference type="Proteomes" id="UP000248214"/>
    </source>
</evidence>
<accession>A0A323TPZ6</accession>
<reference evidence="4 5" key="1">
    <citation type="submission" date="2017-10" db="EMBL/GenBank/DDBJ databases">
        <title>Bacillus sp. nov., a halophilic bacterium isolated from a Keqin Lake.</title>
        <authorList>
            <person name="Wang H."/>
        </authorList>
    </citation>
    <scope>NUCLEOTIDE SEQUENCE [LARGE SCALE GENOMIC DNA]</scope>
    <source>
        <strain evidence="4 5">KQ-12</strain>
    </source>
</reference>
<keyword evidence="5" id="KW-1185">Reference proteome</keyword>
<dbReference type="PANTHER" id="PTHR36852">
    <property type="entry name" value="PROTEIN GVPL 2"/>
    <property type="match status" value="1"/>
</dbReference>
<name>A0A323TPZ6_9BACI</name>
<dbReference type="EMBL" id="PDOD01000001">
    <property type="protein sequence ID" value="PYZ94633.1"/>
    <property type="molecule type" value="Genomic_DNA"/>
</dbReference>
<dbReference type="RefSeq" id="WP_110608265.1">
    <property type="nucleotide sequence ID" value="NZ_PDOD01000001.1"/>
</dbReference>
<dbReference type="InterPro" id="IPR009430">
    <property type="entry name" value="GvpL/GvpF"/>
</dbReference>
<comment type="subcellular location">
    <subcellularLocation>
        <location evidence="2">Gas vesicle</location>
    </subcellularLocation>
</comment>
<dbReference type="GO" id="GO:0031412">
    <property type="term" value="P:gas vesicle organization"/>
    <property type="evidence" value="ECO:0007669"/>
    <property type="project" value="InterPro"/>
</dbReference>
<dbReference type="GO" id="GO:0031411">
    <property type="term" value="C:gas vesicle"/>
    <property type="evidence" value="ECO:0007669"/>
    <property type="project" value="UniProtKB-SubCell"/>
</dbReference>
<evidence type="ECO:0000256" key="2">
    <source>
        <dbReference type="ARBA" id="ARBA00035108"/>
    </source>
</evidence>
<gene>
    <name evidence="4" type="ORF">CR194_03635</name>
</gene>
<dbReference type="Proteomes" id="UP000248214">
    <property type="component" value="Unassembled WGS sequence"/>
</dbReference>